<sequence length="577" mass="62928">MADSTRSLMADSSTSSLKDTLTSSCKGPLIQSPRKRPRLFWYAVGGLTFLIVLIPVLTCGLYFGLRKSNDEGNTIPLVVDLGYSKYQGSHVENGVTQWLGIRYAAPPVGDLRFRAPRDPLHNDTLQIANKHGAACLSSPSMTLDHAKSEDCLFLDVYAPTSSSDSPHPVYVFFQGGGFNSNANPVMNANKLINGGDHNMVVVTLNYRVGPWGFLSSKEVMADGNLNNGLRDQRKVLEWVQTNIEHFNGNPSHVTIGGSSAGGASVDLQMTAYGGRDDNLFHAVAAESQSFGSQRSIASSQYQYDGLVSRVNCSSSSNTLQCLRETPIEILATHNIDIAPAGKRKGVFMWSPVIDGNFTTDQTYNLFAQGKFVKVPAIFGGSTNEGTVFTPKGINSTADMRGFLKENFAKLSEEQLAKIEELYPKAEQYPGKGEYWKTASNVYGDMRYTCPGIYISERITQAGAQSWNYRWNVLSSANAISGLGVTHAVATPSIWGVSPAPDNALTPTIQAYWTSFIRSKDPNTYRLKGAPRWETFAAENGRRVVFQNEVRAVGMEDVPGEEEVRCAFLSGIGPGIDQ</sequence>
<feature type="domain" description="Carboxylesterase type B" evidence="3">
    <location>
        <begin position="86"/>
        <end position="550"/>
    </location>
</feature>
<name>A0A1E1LPT6_9HELO</name>
<dbReference type="InterPro" id="IPR029058">
    <property type="entry name" value="AB_hydrolase_fold"/>
</dbReference>
<keyword evidence="5" id="KW-1185">Reference proteome</keyword>
<keyword evidence="2" id="KW-0812">Transmembrane</keyword>
<dbReference type="PROSITE" id="PS00941">
    <property type="entry name" value="CARBOXYLESTERASE_B_2"/>
    <property type="match status" value="1"/>
</dbReference>
<feature type="region of interest" description="Disordered" evidence="1">
    <location>
        <begin position="1"/>
        <end position="24"/>
    </location>
</feature>
<keyword evidence="2" id="KW-1133">Transmembrane helix</keyword>
<dbReference type="InParanoid" id="A0A1E1LPT6"/>
<dbReference type="InterPro" id="IPR019819">
    <property type="entry name" value="Carboxylesterase_B_CS"/>
</dbReference>
<evidence type="ECO:0000313" key="4">
    <source>
        <dbReference type="EMBL" id="CZT12511.1"/>
    </source>
</evidence>
<gene>
    <name evidence="4" type="ORF">RCO7_07675</name>
</gene>
<proteinExistence type="predicted"/>
<evidence type="ECO:0000259" key="3">
    <source>
        <dbReference type="Pfam" id="PF00135"/>
    </source>
</evidence>
<dbReference type="Gene3D" id="3.40.50.1820">
    <property type="entry name" value="alpha/beta hydrolase"/>
    <property type="match status" value="1"/>
</dbReference>
<dbReference type="STRING" id="914237.A0A1E1LPT6"/>
<comment type="caution">
    <text evidence="4">The sequence shown here is derived from an EMBL/GenBank/DDBJ whole genome shotgun (WGS) entry which is preliminary data.</text>
</comment>
<keyword evidence="2" id="KW-0472">Membrane</keyword>
<organism evidence="4 5">
    <name type="scientific">Rhynchosporium graminicola</name>
    <dbReference type="NCBI Taxonomy" id="2792576"/>
    <lineage>
        <taxon>Eukaryota</taxon>
        <taxon>Fungi</taxon>
        <taxon>Dikarya</taxon>
        <taxon>Ascomycota</taxon>
        <taxon>Pezizomycotina</taxon>
        <taxon>Leotiomycetes</taxon>
        <taxon>Helotiales</taxon>
        <taxon>Ploettnerulaceae</taxon>
        <taxon>Rhynchosporium</taxon>
    </lineage>
</organism>
<feature type="compositionally biased region" description="Low complexity" evidence="1">
    <location>
        <begin position="11"/>
        <end position="24"/>
    </location>
</feature>
<dbReference type="Pfam" id="PF00135">
    <property type="entry name" value="COesterase"/>
    <property type="match status" value="1"/>
</dbReference>
<dbReference type="Proteomes" id="UP000178129">
    <property type="component" value="Unassembled WGS sequence"/>
</dbReference>
<accession>A0A1E1LPT6</accession>
<dbReference type="InterPro" id="IPR050309">
    <property type="entry name" value="Type-B_Carboxylest/Lipase"/>
</dbReference>
<dbReference type="SUPFAM" id="SSF53474">
    <property type="entry name" value="alpha/beta-Hydrolases"/>
    <property type="match status" value="1"/>
</dbReference>
<evidence type="ECO:0000256" key="2">
    <source>
        <dbReference type="SAM" id="Phobius"/>
    </source>
</evidence>
<evidence type="ECO:0000256" key="1">
    <source>
        <dbReference type="SAM" id="MobiDB-lite"/>
    </source>
</evidence>
<protein>
    <submittedName>
        <fullName evidence="4">Related to cholinesterase</fullName>
    </submittedName>
</protein>
<dbReference type="InterPro" id="IPR002018">
    <property type="entry name" value="CarbesteraseB"/>
</dbReference>
<reference evidence="5" key="1">
    <citation type="submission" date="2016-03" db="EMBL/GenBank/DDBJ databases">
        <authorList>
            <person name="Ploux O."/>
        </authorList>
    </citation>
    <scope>NUCLEOTIDE SEQUENCE [LARGE SCALE GENOMIC DNA]</scope>
    <source>
        <strain evidence="5">UK7</strain>
    </source>
</reference>
<dbReference type="AlphaFoldDB" id="A0A1E1LPT6"/>
<feature type="transmembrane region" description="Helical" evidence="2">
    <location>
        <begin position="39"/>
        <end position="65"/>
    </location>
</feature>
<dbReference type="EMBL" id="FJUW01000072">
    <property type="protein sequence ID" value="CZT12511.1"/>
    <property type="molecule type" value="Genomic_DNA"/>
</dbReference>
<evidence type="ECO:0000313" key="5">
    <source>
        <dbReference type="Proteomes" id="UP000178129"/>
    </source>
</evidence>
<dbReference type="PANTHER" id="PTHR11559">
    <property type="entry name" value="CARBOXYLESTERASE"/>
    <property type="match status" value="1"/>
</dbReference>